<sequence length="67" mass="7615">MTSAENANPSIREVMHNVPILLFITKGRNVVSITEHYRGQRRQLPKDSHFVVIGGRSENYRQPTPLG</sequence>
<dbReference type="Proteomes" id="UP001500731">
    <property type="component" value="Unassembled WGS sequence"/>
</dbReference>
<dbReference type="RefSeq" id="WP_345184866.1">
    <property type="nucleotide sequence ID" value="NZ_BAABGP010000007.1"/>
</dbReference>
<keyword evidence="2" id="KW-1185">Reference proteome</keyword>
<protein>
    <submittedName>
        <fullName evidence="1">Uncharacterized protein</fullName>
    </submittedName>
</protein>
<name>A0ABP8P6D3_9MICO</name>
<dbReference type="EMBL" id="BAABGP010000007">
    <property type="protein sequence ID" value="GAA4481240.1"/>
    <property type="molecule type" value="Genomic_DNA"/>
</dbReference>
<accession>A0ABP8P6D3</accession>
<gene>
    <name evidence="1" type="ORF">GCM10023171_09350</name>
</gene>
<organism evidence="1 2">
    <name type="scientific">Microbacterium panaciterrae</name>
    <dbReference type="NCBI Taxonomy" id="985759"/>
    <lineage>
        <taxon>Bacteria</taxon>
        <taxon>Bacillati</taxon>
        <taxon>Actinomycetota</taxon>
        <taxon>Actinomycetes</taxon>
        <taxon>Micrococcales</taxon>
        <taxon>Microbacteriaceae</taxon>
        <taxon>Microbacterium</taxon>
    </lineage>
</organism>
<reference evidence="2" key="1">
    <citation type="journal article" date="2019" name="Int. J. Syst. Evol. Microbiol.">
        <title>The Global Catalogue of Microorganisms (GCM) 10K type strain sequencing project: providing services to taxonomists for standard genome sequencing and annotation.</title>
        <authorList>
            <consortium name="The Broad Institute Genomics Platform"/>
            <consortium name="The Broad Institute Genome Sequencing Center for Infectious Disease"/>
            <person name="Wu L."/>
            <person name="Ma J."/>
        </authorList>
    </citation>
    <scope>NUCLEOTIDE SEQUENCE [LARGE SCALE GENOMIC DNA]</scope>
    <source>
        <strain evidence="2">JCM 17839</strain>
    </source>
</reference>
<proteinExistence type="predicted"/>
<comment type="caution">
    <text evidence="1">The sequence shown here is derived from an EMBL/GenBank/DDBJ whole genome shotgun (WGS) entry which is preliminary data.</text>
</comment>
<evidence type="ECO:0000313" key="1">
    <source>
        <dbReference type="EMBL" id="GAA4481240.1"/>
    </source>
</evidence>
<evidence type="ECO:0000313" key="2">
    <source>
        <dbReference type="Proteomes" id="UP001500731"/>
    </source>
</evidence>